<evidence type="ECO:0000256" key="1">
    <source>
        <dbReference type="ARBA" id="ARBA00007734"/>
    </source>
</evidence>
<protein>
    <submittedName>
        <fullName evidence="4">LysM peptidoglycan-binding domain-containing protein</fullName>
    </submittedName>
</protein>
<evidence type="ECO:0000313" key="4">
    <source>
        <dbReference type="EMBL" id="TEU23898.1"/>
    </source>
</evidence>
<feature type="domain" description="LysM" evidence="3">
    <location>
        <begin position="698"/>
        <end position="742"/>
    </location>
</feature>
<evidence type="ECO:0000313" key="5">
    <source>
        <dbReference type="Proteomes" id="UP000297834"/>
    </source>
</evidence>
<dbReference type="OrthoDB" id="9815002at2"/>
<dbReference type="GO" id="GO:0008933">
    <property type="term" value="F:peptidoglycan lytic transglycosylase activity"/>
    <property type="evidence" value="ECO:0007669"/>
    <property type="project" value="InterPro"/>
</dbReference>
<comment type="similarity">
    <text evidence="1">Belongs to the transglycosylase Slt family.</text>
</comment>
<proteinExistence type="inferred from homology"/>
<dbReference type="InterPro" id="IPR023346">
    <property type="entry name" value="Lysozyme-like_dom_sf"/>
</dbReference>
<dbReference type="InterPro" id="IPR018392">
    <property type="entry name" value="LysM"/>
</dbReference>
<sequence length="1121" mass="119410">MQHSVETVEQNTSGFQGKLMALTVALMAAGIVSGCSNTPPKKTMQAKTSKTIGHSKSGHQEALLDANSVDSLEALLSATDMAAVEGDRLAILRHGDVWKRMRAGFQMNLNVQNSRITAQRSWFASRQPYIDRLSARASRYLYHTVTEAERRGIPTELALLPVIESSYDPAATSSAAAAGMWQFIPSTGTIYGLRQNSIYDGRRDVVESTRAAYEFLTSLYNQFGSWELALAAYNAGPGRIQQAINRNMAAGLPTDYWSLRLPAETMNYVPRFLAVAQIVKNPENYGVYLPSIANRPHFREVQLPGVVDLTLAASIAGLSYQELYELNPGFRSSYTDPMGPNRLLIPAALNAQIDQRLRSMPTLGQTNPGLMASLGPVGGAVILSQGGNTANRSFSTQQAAALMSAGTINRTNTSSLGSSITQPVTARNANVTNTNTTITTTLSNGSKTVRTTTPAVTATPAITTSVPVATASSTAGMLAMNTKRNPTPASANALAAFANQADLPSSPRIPVAVTPARNIQPVGEPPLSNAELRGLTASTTVASVTSPVAGEPQPTVEEKAKVVAELQALAPAGTQVVDPLDGKIKLTAIQTSQSVADAKGQELKIKYEQPVLVAQKNTASPAKPKVAPVIVNATQKPQGERSVHVVQAGDTLASIATRYGVNWRDVANWNQIDPNKSLYVGTALYLYNAKKPQPSRPTSYTVQAGDTLTAVAEKFGMTNKQLASMNNLTATSNLLRGTRLTLVDNGTSRTDDNQADDEPRGSKTTSGRKTAEKVETISYKVKPGESVGSLANRYQISNEELASFNKFSANSTLYVGQTIKVPATVVNDADEKAPLISSRNAKTSSKEPSGKESSSKETAAKIDTISYTVKSGDTLSRIASRFNTTNDELAKLNRISASSMVIVGQKLNVPDTETPEEPARPTSYTVQSGDTLTRVAAKFDLTPQELAEMNDLKASSNLIRGATLTLVASDARSDKKSAKADKSEKADSKSDKKATGKKAEADEVEVETVSAKASRSDDTESYTVKRGESLNSIAAKYDLTAAELAKLNQISAKTKVQSGQSLNVPKLTSNYTIKRGDTLIKVASKHGVSVNDLAKMNQISPSTNVKIGDVLVVPNSGSRSL</sequence>
<feature type="domain" description="LysM" evidence="3">
    <location>
        <begin position="1069"/>
        <end position="1113"/>
    </location>
</feature>
<dbReference type="Proteomes" id="UP000297834">
    <property type="component" value="Unassembled WGS sequence"/>
</dbReference>
<dbReference type="SMART" id="SM00257">
    <property type="entry name" value="LysM"/>
    <property type="match status" value="7"/>
</dbReference>
<dbReference type="AlphaFoldDB" id="A0A4Y7X986"/>
<gene>
    <name evidence="4" type="ORF">E2B99_13295</name>
</gene>
<accession>A0A4Y7X986</accession>
<dbReference type="Gene3D" id="3.10.350.10">
    <property type="entry name" value="LysM domain"/>
    <property type="match status" value="7"/>
</dbReference>
<evidence type="ECO:0000256" key="2">
    <source>
        <dbReference type="SAM" id="MobiDB-lite"/>
    </source>
</evidence>
<dbReference type="PROSITE" id="PS00922">
    <property type="entry name" value="TRANSGLYCOSYLASE"/>
    <property type="match status" value="1"/>
</dbReference>
<feature type="region of interest" description="Disordered" evidence="2">
    <location>
        <begin position="970"/>
        <end position="1003"/>
    </location>
</feature>
<dbReference type="Gene3D" id="1.10.530.10">
    <property type="match status" value="1"/>
</dbReference>
<feature type="domain" description="LysM" evidence="3">
    <location>
        <begin position="922"/>
        <end position="966"/>
    </location>
</feature>
<dbReference type="InterPro" id="IPR000189">
    <property type="entry name" value="Transglyc_AS"/>
</dbReference>
<dbReference type="PANTHER" id="PTHR33734">
    <property type="entry name" value="LYSM DOMAIN-CONTAINING GPI-ANCHORED PROTEIN 2"/>
    <property type="match status" value="1"/>
</dbReference>
<evidence type="ECO:0000259" key="3">
    <source>
        <dbReference type="PROSITE" id="PS51782"/>
    </source>
</evidence>
<dbReference type="STRING" id="1120977.GCA_000619845_01344"/>
<feature type="domain" description="LysM" evidence="3">
    <location>
        <begin position="865"/>
        <end position="909"/>
    </location>
</feature>
<feature type="region of interest" description="Disordered" evidence="2">
    <location>
        <begin position="836"/>
        <end position="858"/>
    </location>
</feature>
<dbReference type="PROSITE" id="PS51782">
    <property type="entry name" value="LYSM"/>
    <property type="match status" value="7"/>
</dbReference>
<dbReference type="RefSeq" id="WP_134245639.1">
    <property type="nucleotide sequence ID" value="NZ_SNTY01000076.1"/>
</dbReference>
<feature type="compositionally biased region" description="Basic and acidic residues" evidence="2">
    <location>
        <begin position="971"/>
        <end position="1001"/>
    </location>
</feature>
<keyword evidence="5" id="KW-1185">Reference proteome</keyword>
<dbReference type="EMBL" id="SNTY01000076">
    <property type="protein sequence ID" value="TEU23898.1"/>
    <property type="molecule type" value="Genomic_DNA"/>
</dbReference>
<dbReference type="GO" id="GO:0016020">
    <property type="term" value="C:membrane"/>
    <property type="evidence" value="ECO:0007669"/>
    <property type="project" value="InterPro"/>
</dbReference>
<dbReference type="InterPro" id="IPR008258">
    <property type="entry name" value="Transglycosylase_SLT_dom_1"/>
</dbReference>
<dbReference type="GO" id="GO:0000270">
    <property type="term" value="P:peptidoglycan metabolic process"/>
    <property type="evidence" value="ECO:0007669"/>
    <property type="project" value="InterPro"/>
</dbReference>
<feature type="domain" description="LysM" evidence="3">
    <location>
        <begin position="777"/>
        <end position="821"/>
    </location>
</feature>
<dbReference type="CDD" id="cd16894">
    <property type="entry name" value="MltD-like"/>
    <property type="match status" value="1"/>
</dbReference>
<dbReference type="SUPFAM" id="SSF53955">
    <property type="entry name" value="Lysozyme-like"/>
    <property type="match status" value="1"/>
</dbReference>
<dbReference type="CDD" id="cd00118">
    <property type="entry name" value="LysM"/>
    <property type="match status" value="7"/>
</dbReference>
<feature type="domain" description="LysM" evidence="3">
    <location>
        <begin position="1020"/>
        <end position="1064"/>
    </location>
</feature>
<dbReference type="Pfam" id="PF01464">
    <property type="entry name" value="SLT"/>
    <property type="match status" value="1"/>
</dbReference>
<feature type="compositionally biased region" description="Basic and acidic residues" evidence="2">
    <location>
        <begin position="749"/>
        <end position="761"/>
    </location>
</feature>
<comment type="caution">
    <text evidence="4">The sequence shown here is derived from an EMBL/GenBank/DDBJ whole genome shotgun (WGS) entry which is preliminary data.</text>
</comment>
<feature type="compositionally biased region" description="Basic and acidic residues" evidence="2">
    <location>
        <begin position="844"/>
        <end position="858"/>
    </location>
</feature>
<name>A0A4Y7X986_9GAMM</name>
<dbReference type="SUPFAM" id="SSF54106">
    <property type="entry name" value="LysM domain"/>
    <property type="match status" value="7"/>
</dbReference>
<dbReference type="PANTHER" id="PTHR33734:SF22">
    <property type="entry name" value="MEMBRANE-BOUND LYTIC MUREIN TRANSGLYCOSYLASE D"/>
    <property type="match status" value="1"/>
</dbReference>
<reference evidence="4 5" key="1">
    <citation type="submission" date="2019-03" db="EMBL/GenBank/DDBJ databases">
        <title>Alkanindiges illinoisensis: a potential pathogenic isolated from ascites of a gastric cancer patient with abdominal metastasis.</title>
        <authorList>
            <person name="Hu X."/>
            <person name="Yang B."/>
            <person name="Yan X."/>
            <person name="Lin L."/>
            <person name="Zhao H."/>
            <person name="Zhou F."/>
            <person name="Su B."/>
            <person name="Chen J."/>
            <person name="Rui Y."/>
            <person name="Wang Q."/>
            <person name="Zheng L."/>
        </authorList>
    </citation>
    <scope>NUCLEOTIDE SEQUENCE [LARGE SCALE GENOMIC DNA]</scope>
    <source>
        <strain evidence="4 5">NFYY 23406</strain>
    </source>
</reference>
<feature type="domain" description="LysM" evidence="3">
    <location>
        <begin position="642"/>
        <end position="686"/>
    </location>
</feature>
<dbReference type="InterPro" id="IPR036779">
    <property type="entry name" value="LysM_dom_sf"/>
</dbReference>
<organism evidence="4 5">
    <name type="scientific">Alkanindiges illinoisensis</name>
    <dbReference type="NCBI Taxonomy" id="197183"/>
    <lineage>
        <taxon>Bacteria</taxon>
        <taxon>Pseudomonadati</taxon>
        <taxon>Pseudomonadota</taxon>
        <taxon>Gammaproteobacteria</taxon>
        <taxon>Moraxellales</taxon>
        <taxon>Moraxellaceae</taxon>
        <taxon>Alkanindiges</taxon>
    </lineage>
</organism>
<feature type="region of interest" description="Disordered" evidence="2">
    <location>
        <begin position="743"/>
        <end position="771"/>
    </location>
</feature>
<dbReference type="Pfam" id="PF01476">
    <property type="entry name" value="LysM"/>
    <property type="match status" value="7"/>
</dbReference>